<dbReference type="PANTHER" id="PTHR44591">
    <property type="entry name" value="STRESS RESPONSE REGULATOR PROTEIN 1"/>
    <property type="match status" value="1"/>
</dbReference>
<evidence type="ECO:0000256" key="1">
    <source>
        <dbReference type="ARBA" id="ARBA00022553"/>
    </source>
</evidence>
<dbReference type="PROSITE" id="PS50110">
    <property type="entry name" value="RESPONSE_REGULATORY"/>
    <property type="match status" value="1"/>
</dbReference>
<feature type="region of interest" description="Disordered" evidence="3">
    <location>
        <begin position="132"/>
        <end position="173"/>
    </location>
</feature>
<dbReference type="Gene3D" id="3.40.50.2300">
    <property type="match status" value="1"/>
</dbReference>
<dbReference type="InterPro" id="IPR050595">
    <property type="entry name" value="Bact_response_regulator"/>
</dbReference>
<dbReference type="EMBL" id="JBHSIZ010000003">
    <property type="protein sequence ID" value="MFC4955130.1"/>
    <property type="molecule type" value="Genomic_DNA"/>
</dbReference>
<evidence type="ECO:0000259" key="4">
    <source>
        <dbReference type="PROSITE" id="PS50110"/>
    </source>
</evidence>
<proteinExistence type="predicted"/>
<feature type="domain" description="Response regulatory" evidence="4">
    <location>
        <begin position="6"/>
        <end position="123"/>
    </location>
</feature>
<evidence type="ECO:0000313" key="5">
    <source>
        <dbReference type="EMBL" id="MFC4955130.1"/>
    </source>
</evidence>
<gene>
    <name evidence="5" type="ORF">ACFPFX_02335</name>
</gene>
<evidence type="ECO:0000313" key="6">
    <source>
        <dbReference type="Proteomes" id="UP001595834"/>
    </source>
</evidence>
<sequence>MSADMKVLLVDDHEDNLFAMESILAPLGYPLELATSGDAALKAALHGGIAVAVLDVVMPGVSGLDVARYLSRLTQTQLIPVILVTGMGQDSEMAAQALHLGVADYLIKPLDPWALRIKVQYLYRTSTLLAGPASRARGPRNHPAEPAQLPARRRQLRPTETIRVPRQSEEPPL</sequence>
<dbReference type="Pfam" id="PF00072">
    <property type="entry name" value="Response_reg"/>
    <property type="match status" value="1"/>
</dbReference>
<protein>
    <submittedName>
        <fullName evidence="5">Two-component system response regulator</fullName>
    </submittedName>
</protein>
<dbReference type="SMART" id="SM00448">
    <property type="entry name" value="REC"/>
    <property type="match status" value="1"/>
</dbReference>
<keyword evidence="6" id="KW-1185">Reference proteome</keyword>
<accession>A0ABV9UF95</accession>
<evidence type="ECO:0000256" key="2">
    <source>
        <dbReference type="PROSITE-ProRule" id="PRU00169"/>
    </source>
</evidence>
<feature type="modified residue" description="4-aspartylphosphate" evidence="2">
    <location>
        <position position="55"/>
    </location>
</feature>
<keyword evidence="1 2" id="KW-0597">Phosphoprotein</keyword>
<organism evidence="5 6">
    <name type="scientific">Streptomyces mauvecolor</name>
    <dbReference type="NCBI Taxonomy" id="58345"/>
    <lineage>
        <taxon>Bacteria</taxon>
        <taxon>Bacillati</taxon>
        <taxon>Actinomycetota</taxon>
        <taxon>Actinomycetes</taxon>
        <taxon>Kitasatosporales</taxon>
        <taxon>Streptomycetaceae</taxon>
        <taxon>Streptomyces</taxon>
    </lineage>
</organism>
<dbReference type="SUPFAM" id="SSF52172">
    <property type="entry name" value="CheY-like"/>
    <property type="match status" value="1"/>
</dbReference>
<dbReference type="PANTHER" id="PTHR44591:SF3">
    <property type="entry name" value="RESPONSE REGULATORY DOMAIN-CONTAINING PROTEIN"/>
    <property type="match status" value="1"/>
</dbReference>
<reference evidence="6" key="1">
    <citation type="journal article" date="2019" name="Int. J. Syst. Evol. Microbiol.">
        <title>The Global Catalogue of Microorganisms (GCM) 10K type strain sequencing project: providing services to taxonomists for standard genome sequencing and annotation.</title>
        <authorList>
            <consortium name="The Broad Institute Genomics Platform"/>
            <consortium name="The Broad Institute Genome Sequencing Center for Infectious Disease"/>
            <person name="Wu L."/>
            <person name="Ma J."/>
        </authorList>
    </citation>
    <scope>NUCLEOTIDE SEQUENCE [LARGE SCALE GENOMIC DNA]</scope>
    <source>
        <strain evidence="6">CCM 7224</strain>
    </source>
</reference>
<comment type="caution">
    <text evidence="5">The sequence shown here is derived from an EMBL/GenBank/DDBJ whole genome shotgun (WGS) entry which is preliminary data.</text>
</comment>
<name>A0ABV9UF95_9ACTN</name>
<dbReference type="Proteomes" id="UP001595834">
    <property type="component" value="Unassembled WGS sequence"/>
</dbReference>
<evidence type="ECO:0000256" key="3">
    <source>
        <dbReference type="SAM" id="MobiDB-lite"/>
    </source>
</evidence>
<dbReference type="RefSeq" id="WP_344371139.1">
    <property type="nucleotide sequence ID" value="NZ_BAAASQ010000002.1"/>
</dbReference>
<dbReference type="InterPro" id="IPR011006">
    <property type="entry name" value="CheY-like_superfamily"/>
</dbReference>
<dbReference type="InterPro" id="IPR001789">
    <property type="entry name" value="Sig_transdc_resp-reg_receiver"/>
</dbReference>